<accession>A0A7R9F6W8</accession>
<gene>
    <name evidence="3" type="ORF">TBIB3V08_LOCUS10386</name>
</gene>
<proteinExistence type="predicted"/>
<dbReference type="AlphaFoldDB" id="A0A7R9F6W8"/>
<evidence type="ECO:0000256" key="2">
    <source>
        <dbReference type="SAM" id="Phobius"/>
    </source>
</evidence>
<feature type="region of interest" description="Disordered" evidence="1">
    <location>
        <begin position="104"/>
        <end position="153"/>
    </location>
</feature>
<sequence length="194" mass="21492">MEWASFAYETGPFHSISDRVTCKQVLNFMVILGFMFNYMLRVNLTIAIVAMVHPGNKTDSSGHLLKHTSECSGLGGSTDNNNTIARVLDNDTLERTSEVSGLIRRRKAYGVNPPDKPRRTPRQDRCVLDGEGPGKPISNFRLRPHEGPGSNMPALEYPVVIQILLNTGNKRSPDQSLVPGKAWEQYTDGPSTTH</sequence>
<dbReference type="EMBL" id="OD569565">
    <property type="protein sequence ID" value="CAD7448093.1"/>
    <property type="molecule type" value="Genomic_DNA"/>
</dbReference>
<reference evidence="3" key="1">
    <citation type="submission" date="2020-11" db="EMBL/GenBank/DDBJ databases">
        <authorList>
            <person name="Tran Van P."/>
        </authorList>
    </citation>
    <scope>NUCLEOTIDE SEQUENCE</scope>
</reference>
<keyword evidence="2" id="KW-0812">Transmembrane</keyword>
<organism evidence="3">
    <name type="scientific">Timema bartmani</name>
    <dbReference type="NCBI Taxonomy" id="61472"/>
    <lineage>
        <taxon>Eukaryota</taxon>
        <taxon>Metazoa</taxon>
        <taxon>Ecdysozoa</taxon>
        <taxon>Arthropoda</taxon>
        <taxon>Hexapoda</taxon>
        <taxon>Insecta</taxon>
        <taxon>Pterygota</taxon>
        <taxon>Neoptera</taxon>
        <taxon>Polyneoptera</taxon>
        <taxon>Phasmatodea</taxon>
        <taxon>Timematodea</taxon>
        <taxon>Timematoidea</taxon>
        <taxon>Timematidae</taxon>
        <taxon>Timema</taxon>
    </lineage>
</organism>
<feature type="transmembrane region" description="Helical" evidence="2">
    <location>
        <begin position="28"/>
        <end position="52"/>
    </location>
</feature>
<keyword evidence="2" id="KW-0472">Membrane</keyword>
<feature type="region of interest" description="Disordered" evidence="1">
    <location>
        <begin position="170"/>
        <end position="194"/>
    </location>
</feature>
<name>A0A7R9F6W8_9NEOP</name>
<evidence type="ECO:0000256" key="1">
    <source>
        <dbReference type="SAM" id="MobiDB-lite"/>
    </source>
</evidence>
<protein>
    <submittedName>
        <fullName evidence="3">Uncharacterized protein</fullName>
    </submittedName>
</protein>
<evidence type="ECO:0000313" key="3">
    <source>
        <dbReference type="EMBL" id="CAD7448093.1"/>
    </source>
</evidence>
<keyword evidence="2" id="KW-1133">Transmembrane helix</keyword>
<feature type="compositionally biased region" description="Basic and acidic residues" evidence="1">
    <location>
        <begin position="115"/>
        <end position="128"/>
    </location>
</feature>